<organism evidence="2 3">
    <name type="scientific">Leptonema illini</name>
    <dbReference type="NCBI Taxonomy" id="183"/>
    <lineage>
        <taxon>Bacteria</taxon>
        <taxon>Pseudomonadati</taxon>
        <taxon>Spirochaetota</taxon>
        <taxon>Spirochaetia</taxon>
        <taxon>Leptospirales</taxon>
        <taxon>Leptospiraceae</taxon>
        <taxon>Leptonema</taxon>
    </lineage>
</organism>
<accession>A0A833GYK8</accession>
<feature type="signal peptide" evidence="1">
    <location>
        <begin position="1"/>
        <end position="19"/>
    </location>
</feature>
<evidence type="ECO:0000313" key="2">
    <source>
        <dbReference type="EMBL" id="KAB2929906.1"/>
    </source>
</evidence>
<dbReference type="AlphaFoldDB" id="A0A833GYK8"/>
<sequence>MSRALAIFFTLLILNCASGASLQAHPQAMNDEPLRISDGNGNLYEIGPTLLFYKPVTAKQSSSGLYSGGEPAALALTGEMHSALRETIHKALAHKPDHISNREKGSYQIAISQERIILRHGSPSAEALRITLERIRESAIPVPLFYNVERGENPYSGMADTAEQEERNRTIHARSSDVLKGYEPIDAPYLTMKGRPLLFRSMQKKEVVVSEADFSMLTRPDVTRITPGDEVVIGKALKDELLDPAFLLPFLLKGQILITYWHTDAEIRLTGESESNGRICYEFKGKHHYYTNEKNTDPLSFAVCVEAKSGQISVLGR</sequence>
<protein>
    <recommendedName>
        <fullName evidence="4">Lipoprotein</fullName>
    </recommendedName>
</protein>
<dbReference type="Proteomes" id="UP000460298">
    <property type="component" value="Unassembled WGS sequence"/>
</dbReference>
<evidence type="ECO:0000256" key="1">
    <source>
        <dbReference type="SAM" id="SignalP"/>
    </source>
</evidence>
<reference evidence="2 3" key="1">
    <citation type="submission" date="2019-10" db="EMBL/GenBank/DDBJ databases">
        <title>Extracellular Electron Transfer in a Candidatus Methanoperedens spp. Enrichment Culture.</title>
        <authorList>
            <person name="Berger S."/>
            <person name="Rangel Shaw D."/>
            <person name="Berben T."/>
            <person name="In 'T Zandt M."/>
            <person name="Frank J."/>
            <person name="Reimann J."/>
            <person name="Jetten M.S.M."/>
            <person name="Welte C.U."/>
        </authorList>
    </citation>
    <scope>NUCLEOTIDE SEQUENCE [LARGE SCALE GENOMIC DNA]</scope>
    <source>
        <strain evidence="2">SB12</strain>
    </source>
</reference>
<keyword evidence="1" id="KW-0732">Signal</keyword>
<gene>
    <name evidence="2" type="ORF">F9K24_18580</name>
</gene>
<evidence type="ECO:0000313" key="3">
    <source>
        <dbReference type="Proteomes" id="UP000460298"/>
    </source>
</evidence>
<dbReference type="EMBL" id="WBUI01000025">
    <property type="protein sequence ID" value="KAB2929906.1"/>
    <property type="molecule type" value="Genomic_DNA"/>
</dbReference>
<proteinExistence type="predicted"/>
<evidence type="ECO:0008006" key="4">
    <source>
        <dbReference type="Google" id="ProtNLM"/>
    </source>
</evidence>
<name>A0A833GYK8_9LEPT</name>
<comment type="caution">
    <text evidence="2">The sequence shown here is derived from an EMBL/GenBank/DDBJ whole genome shotgun (WGS) entry which is preliminary data.</text>
</comment>
<feature type="chain" id="PRO_5032464516" description="Lipoprotein" evidence="1">
    <location>
        <begin position="20"/>
        <end position="317"/>
    </location>
</feature>